<organism evidence="1">
    <name type="scientific">marine sediment metagenome</name>
    <dbReference type="NCBI Taxonomy" id="412755"/>
    <lineage>
        <taxon>unclassified sequences</taxon>
        <taxon>metagenomes</taxon>
        <taxon>ecological metagenomes</taxon>
    </lineage>
</organism>
<evidence type="ECO:0000313" key="1">
    <source>
        <dbReference type="EMBL" id="KKL22327.1"/>
    </source>
</evidence>
<reference evidence="1" key="1">
    <citation type="journal article" date="2015" name="Nature">
        <title>Complex archaea that bridge the gap between prokaryotes and eukaryotes.</title>
        <authorList>
            <person name="Spang A."/>
            <person name="Saw J.H."/>
            <person name="Jorgensen S.L."/>
            <person name="Zaremba-Niedzwiedzka K."/>
            <person name="Martijn J."/>
            <person name="Lind A.E."/>
            <person name="van Eijk R."/>
            <person name="Schleper C."/>
            <person name="Guy L."/>
            <person name="Ettema T.J."/>
        </authorList>
    </citation>
    <scope>NUCLEOTIDE SEQUENCE</scope>
</reference>
<comment type="caution">
    <text evidence="1">The sequence shown here is derived from an EMBL/GenBank/DDBJ whole genome shotgun (WGS) entry which is preliminary data.</text>
</comment>
<proteinExistence type="predicted"/>
<dbReference type="EMBL" id="LAZR01037395">
    <property type="protein sequence ID" value="KKL22327.1"/>
    <property type="molecule type" value="Genomic_DNA"/>
</dbReference>
<evidence type="ECO:0008006" key="2">
    <source>
        <dbReference type="Google" id="ProtNLM"/>
    </source>
</evidence>
<protein>
    <recommendedName>
        <fullName evidence="2">Terminase large subunit gp17-like C-terminal domain-containing protein</fullName>
    </recommendedName>
</protein>
<gene>
    <name evidence="1" type="ORF">LCGC14_2436550</name>
</gene>
<accession>A0A0F9C7Q0</accession>
<name>A0A0F9C7Q0_9ZZZZ</name>
<feature type="non-terminal residue" evidence="1">
    <location>
        <position position="1"/>
    </location>
</feature>
<sequence>NSLYFFSKVVLNYDALTDYFHLPFCNNIQESIPKLKRGYLLPRGHFKSTIVAKSYPLWRLCGGGYTGKGDPRDLRIFVVGESSTVAEKNLRDVKWNLLNNQLLQWLFPEIIPPDHNNTKWTDSEILLPRTHSYDESSITADGVGAKRTGFHFDINIYDDLVGEKAAKSEAEMQAARTWVQYATGLLNDQATGEELFIGTRWKHGTADLYGYVMANMPEFEWYVRSVVEEGEIVFPDRFTEEKLKEIRRRQGNYKYACQYENNPTSPEGADFQPEWIKEYRIGEDNTTIITEDDTPPTQIGNLVRMAFYDPSSGGKSAQAENAIVVAGMDSLRRIFVLAAWSQNCPYGVAIEKYLKMNDQFIPYKCHYELVGAQKAVEDIVRERNQQIICRHCDKRHRRLTLRPIKPPGGRHKEERIRAYAQAPFEHGRVYLRFGMTKLRQQILNFPHGDMVDLFDALAYLCNVLRPPLSEEQVVSDREIKERMDLGRKSRIATEYQHGGYA</sequence>
<dbReference type="AlphaFoldDB" id="A0A0F9C7Q0"/>